<proteinExistence type="predicted"/>
<dbReference type="RefSeq" id="WP_398283700.1">
    <property type="nucleotide sequence ID" value="NZ_JBITLV010000007.1"/>
</dbReference>
<evidence type="ECO:0000256" key="2">
    <source>
        <dbReference type="SAM" id="Phobius"/>
    </source>
</evidence>
<keyword evidence="2" id="KW-0472">Membrane</keyword>
<reference evidence="4 5" key="1">
    <citation type="submission" date="2024-10" db="EMBL/GenBank/DDBJ databases">
        <title>The Natural Products Discovery Center: Release of the First 8490 Sequenced Strains for Exploring Actinobacteria Biosynthetic Diversity.</title>
        <authorList>
            <person name="Kalkreuter E."/>
            <person name="Kautsar S.A."/>
            <person name="Yang D."/>
            <person name="Bader C.D."/>
            <person name="Teijaro C.N."/>
            <person name="Fluegel L."/>
            <person name="Davis C.M."/>
            <person name="Simpson J.R."/>
            <person name="Lauterbach L."/>
            <person name="Steele A.D."/>
            <person name="Gui C."/>
            <person name="Meng S."/>
            <person name="Li G."/>
            <person name="Viehrig K."/>
            <person name="Ye F."/>
            <person name="Su P."/>
            <person name="Kiefer A.F."/>
            <person name="Nichols A."/>
            <person name="Cepeda A.J."/>
            <person name="Yan W."/>
            <person name="Fan B."/>
            <person name="Jiang Y."/>
            <person name="Adhikari A."/>
            <person name="Zheng C.-J."/>
            <person name="Schuster L."/>
            <person name="Cowan T.M."/>
            <person name="Smanski M.J."/>
            <person name="Chevrette M.G."/>
            <person name="De Carvalho L.P.S."/>
            <person name="Shen B."/>
        </authorList>
    </citation>
    <scope>NUCLEOTIDE SEQUENCE [LARGE SCALE GENOMIC DNA]</scope>
    <source>
        <strain evidence="4 5">NPDC049639</strain>
    </source>
</reference>
<keyword evidence="2" id="KW-0812">Transmembrane</keyword>
<dbReference type="EMBL" id="JBITLV010000007">
    <property type="protein sequence ID" value="MFI7589207.1"/>
    <property type="molecule type" value="Genomic_DNA"/>
</dbReference>
<accession>A0ABW8ATJ3</accession>
<dbReference type="Proteomes" id="UP001612915">
    <property type="component" value="Unassembled WGS sequence"/>
</dbReference>
<feature type="coiled-coil region" evidence="1">
    <location>
        <begin position="244"/>
        <end position="271"/>
    </location>
</feature>
<keyword evidence="5" id="KW-1185">Reference proteome</keyword>
<protein>
    <submittedName>
        <fullName evidence="4">DUF4349 domain-containing protein</fullName>
    </submittedName>
</protein>
<sequence length="346" mass="35198">MEPGGGLWRHSHMSITVPTLRTLGQTLRQNPFRHRSGRVALAVVALLAVALAVFAVGYSAGRGGGTGASAGGTGASAGGAGDSAARAAVEPAPGATNLGFSADSGTTASKVAPDEITATAGGSDPSLPGGTRLVRTAQQDLRVDDVSAAAARVRTVATSLGGSVATESLSFGNGSSSMTLRVPEARLDDALARTAELGEELSRTTTSEDVTATIADLDSRVKTQEASVNRVRALLADAKSLKDVVLLEGELTRREAELEAAQARYRALDDQATMATLDLTLSPPGAEPAPKPADDGFLAGFRAGWDAIKASTTVLLTVAGAVLPFALVLGLVLTPALVLRRRRPAA</sequence>
<evidence type="ECO:0000256" key="1">
    <source>
        <dbReference type="SAM" id="Coils"/>
    </source>
</evidence>
<feature type="transmembrane region" description="Helical" evidence="2">
    <location>
        <begin position="39"/>
        <end position="60"/>
    </location>
</feature>
<keyword evidence="2" id="KW-1133">Transmembrane helix</keyword>
<evidence type="ECO:0000313" key="5">
    <source>
        <dbReference type="Proteomes" id="UP001612915"/>
    </source>
</evidence>
<dbReference type="Pfam" id="PF14257">
    <property type="entry name" value="DUF4349"/>
    <property type="match status" value="1"/>
</dbReference>
<dbReference type="InterPro" id="IPR025645">
    <property type="entry name" value="DUF4349"/>
</dbReference>
<feature type="domain" description="DUF4349" evidence="3">
    <location>
        <begin position="132"/>
        <end position="335"/>
    </location>
</feature>
<keyword evidence="1" id="KW-0175">Coiled coil</keyword>
<gene>
    <name evidence="4" type="ORF">ACIB24_19250</name>
</gene>
<organism evidence="4 5">
    <name type="scientific">Spongisporangium articulatum</name>
    <dbReference type="NCBI Taxonomy" id="3362603"/>
    <lineage>
        <taxon>Bacteria</taxon>
        <taxon>Bacillati</taxon>
        <taxon>Actinomycetota</taxon>
        <taxon>Actinomycetes</taxon>
        <taxon>Kineosporiales</taxon>
        <taxon>Kineosporiaceae</taxon>
        <taxon>Spongisporangium</taxon>
    </lineage>
</organism>
<evidence type="ECO:0000313" key="4">
    <source>
        <dbReference type="EMBL" id="MFI7589207.1"/>
    </source>
</evidence>
<evidence type="ECO:0000259" key="3">
    <source>
        <dbReference type="Pfam" id="PF14257"/>
    </source>
</evidence>
<name>A0ABW8ATJ3_9ACTN</name>
<feature type="transmembrane region" description="Helical" evidence="2">
    <location>
        <begin position="314"/>
        <end position="339"/>
    </location>
</feature>
<comment type="caution">
    <text evidence="4">The sequence shown here is derived from an EMBL/GenBank/DDBJ whole genome shotgun (WGS) entry which is preliminary data.</text>
</comment>